<evidence type="ECO:0000256" key="4">
    <source>
        <dbReference type="ARBA" id="ARBA00022692"/>
    </source>
</evidence>
<sequence>MAERLGITLAEAGAVVLSAIGIYVAFLILVRLLGQRSIARMSTFDVAVVLTLGSAAGRVITGYTPTLTAGIIALVTLFALRWVAHQVGKSRIGAMIVRDEPVLLMAGPEVLTENLRRTRIAVDELREALRVAGVHNRSEVACVVFESTGAVSVVKRGTPLDRELYSGIRGSERIPGELFGP</sequence>
<keyword evidence="5 7" id="KW-1133">Transmembrane helix</keyword>
<evidence type="ECO:0000256" key="7">
    <source>
        <dbReference type="SAM" id="Phobius"/>
    </source>
</evidence>
<protein>
    <submittedName>
        <fullName evidence="9">DUF421 domain-containing protein</fullName>
    </submittedName>
</protein>
<feature type="transmembrane region" description="Helical" evidence="7">
    <location>
        <begin position="66"/>
        <end position="84"/>
    </location>
</feature>
<keyword evidence="4 7" id="KW-0812">Transmembrane</keyword>
<evidence type="ECO:0000256" key="6">
    <source>
        <dbReference type="ARBA" id="ARBA00023136"/>
    </source>
</evidence>
<keyword evidence="3" id="KW-1003">Cell membrane</keyword>
<name>A0ABV6RXT9_9GAMM</name>
<evidence type="ECO:0000256" key="2">
    <source>
        <dbReference type="ARBA" id="ARBA00006448"/>
    </source>
</evidence>
<comment type="similarity">
    <text evidence="2">Belongs to the UPF0702 family.</text>
</comment>
<evidence type="ECO:0000259" key="8">
    <source>
        <dbReference type="Pfam" id="PF04239"/>
    </source>
</evidence>
<comment type="subcellular location">
    <subcellularLocation>
        <location evidence="1">Cell membrane</location>
        <topology evidence="1">Multi-pass membrane protein</topology>
    </subcellularLocation>
</comment>
<dbReference type="Gene3D" id="3.30.240.20">
    <property type="entry name" value="bsu07140 like domains"/>
    <property type="match status" value="1"/>
</dbReference>
<keyword evidence="6 7" id="KW-0472">Membrane</keyword>
<organism evidence="9 10">
    <name type="scientific">Lysobacter korlensis</name>
    <dbReference type="NCBI Taxonomy" id="553636"/>
    <lineage>
        <taxon>Bacteria</taxon>
        <taxon>Pseudomonadati</taxon>
        <taxon>Pseudomonadota</taxon>
        <taxon>Gammaproteobacteria</taxon>
        <taxon>Lysobacterales</taxon>
        <taxon>Lysobacteraceae</taxon>
        <taxon>Lysobacter</taxon>
    </lineage>
</organism>
<dbReference type="InterPro" id="IPR023090">
    <property type="entry name" value="UPF0702_alpha/beta_dom_sf"/>
</dbReference>
<dbReference type="PANTHER" id="PTHR34582:SF6">
    <property type="entry name" value="UPF0702 TRANSMEMBRANE PROTEIN YCAP"/>
    <property type="match status" value="1"/>
</dbReference>
<dbReference type="RefSeq" id="WP_386675090.1">
    <property type="nucleotide sequence ID" value="NZ_JBHLTG010000009.1"/>
</dbReference>
<dbReference type="PANTHER" id="PTHR34582">
    <property type="entry name" value="UPF0702 TRANSMEMBRANE PROTEIN YCAP"/>
    <property type="match status" value="1"/>
</dbReference>
<evidence type="ECO:0000313" key="9">
    <source>
        <dbReference type="EMBL" id="MFC0681800.1"/>
    </source>
</evidence>
<evidence type="ECO:0000313" key="10">
    <source>
        <dbReference type="Proteomes" id="UP001589896"/>
    </source>
</evidence>
<evidence type="ECO:0000256" key="3">
    <source>
        <dbReference type="ARBA" id="ARBA00022475"/>
    </source>
</evidence>
<comment type="caution">
    <text evidence="9">The sequence shown here is derived from an EMBL/GenBank/DDBJ whole genome shotgun (WGS) entry which is preliminary data.</text>
</comment>
<dbReference type="Pfam" id="PF04239">
    <property type="entry name" value="DUF421"/>
    <property type="match status" value="1"/>
</dbReference>
<keyword evidence="10" id="KW-1185">Reference proteome</keyword>
<reference evidence="9 10" key="1">
    <citation type="submission" date="2024-09" db="EMBL/GenBank/DDBJ databases">
        <authorList>
            <person name="Sun Q."/>
            <person name="Mori K."/>
        </authorList>
    </citation>
    <scope>NUCLEOTIDE SEQUENCE [LARGE SCALE GENOMIC DNA]</scope>
    <source>
        <strain evidence="9 10">KCTC 23076</strain>
    </source>
</reference>
<proteinExistence type="inferred from homology"/>
<evidence type="ECO:0000256" key="1">
    <source>
        <dbReference type="ARBA" id="ARBA00004651"/>
    </source>
</evidence>
<evidence type="ECO:0000256" key="5">
    <source>
        <dbReference type="ARBA" id="ARBA00022989"/>
    </source>
</evidence>
<dbReference type="Proteomes" id="UP001589896">
    <property type="component" value="Unassembled WGS sequence"/>
</dbReference>
<feature type="domain" description="YetF C-terminal" evidence="8">
    <location>
        <begin position="95"/>
        <end position="158"/>
    </location>
</feature>
<gene>
    <name evidence="9" type="ORF">ACFFGH_28545</name>
</gene>
<dbReference type="InterPro" id="IPR007353">
    <property type="entry name" value="DUF421"/>
</dbReference>
<dbReference type="EMBL" id="JBHLTG010000009">
    <property type="protein sequence ID" value="MFC0681800.1"/>
    <property type="molecule type" value="Genomic_DNA"/>
</dbReference>
<accession>A0ABV6RXT9</accession>
<feature type="transmembrane region" description="Helical" evidence="7">
    <location>
        <begin position="12"/>
        <end position="30"/>
    </location>
</feature>